<dbReference type="AlphaFoldDB" id="A0A9X4P1Z7"/>
<dbReference type="EMBL" id="JAMWFV010000048">
    <property type="protein sequence ID" value="MDG6146310.1"/>
    <property type="molecule type" value="Genomic_DNA"/>
</dbReference>
<dbReference type="Pfam" id="PF05016">
    <property type="entry name" value="ParE_toxin"/>
    <property type="match status" value="1"/>
</dbReference>
<proteinExistence type="predicted"/>
<dbReference type="Gene3D" id="3.30.2310.20">
    <property type="entry name" value="RelE-like"/>
    <property type="match status" value="1"/>
</dbReference>
<dbReference type="RefSeq" id="WP_227091063.1">
    <property type="nucleotide sequence ID" value="NZ_CP141727.1"/>
</dbReference>
<sequence length="108" mass="12690">MIDYNVALSDSAKNDLREIHEYILINFFSQQSADAKVDLILKALEVLINFPEGFPTVTSRGYGQLVEDKNYRYMPIENYIAFFYIENHNVYVSRILSSRQDWAKIFIK</sequence>
<name>A0A9X4P1Z7_9LACT</name>
<protein>
    <submittedName>
        <fullName evidence="2">Type II toxin-antitoxin system RelE/ParE family toxin</fullName>
    </submittedName>
</protein>
<organism evidence="2 3">
    <name type="scientific">Lactococcus formosensis</name>
    <dbReference type="NCBI Taxonomy" id="1281486"/>
    <lineage>
        <taxon>Bacteria</taxon>
        <taxon>Bacillati</taxon>
        <taxon>Bacillota</taxon>
        <taxon>Bacilli</taxon>
        <taxon>Lactobacillales</taxon>
        <taxon>Streptococcaceae</taxon>
        <taxon>Lactococcus</taxon>
    </lineage>
</organism>
<reference evidence="2" key="1">
    <citation type="submission" date="2022-06" db="EMBL/GenBank/DDBJ databases">
        <title>Lactococcus from bovine mastitis in China.</title>
        <authorList>
            <person name="Lin Y."/>
            <person name="Han B."/>
        </authorList>
    </citation>
    <scope>NUCLEOTIDE SEQUENCE</scope>
    <source>
        <strain evidence="2">Ningxia-I-26</strain>
    </source>
</reference>
<dbReference type="InterPro" id="IPR007712">
    <property type="entry name" value="RelE/ParE_toxin"/>
</dbReference>
<evidence type="ECO:0000313" key="2">
    <source>
        <dbReference type="EMBL" id="MDG6146310.1"/>
    </source>
</evidence>
<keyword evidence="1" id="KW-1277">Toxin-antitoxin system</keyword>
<comment type="caution">
    <text evidence="2">The sequence shown here is derived from an EMBL/GenBank/DDBJ whole genome shotgun (WGS) entry which is preliminary data.</text>
</comment>
<evidence type="ECO:0000256" key="1">
    <source>
        <dbReference type="ARBA" id="ARBA00022649"/>
    </source>
</evidence>
<dbReference type="Proteomes" id="UP001153199">
    <property type="component" value="Unassembled WGS sequence"/>
</dbReference>
<dbReference type="InterPro" id="IPR035093">
    <property type="entry name" value="RelE/ParE_toxin_dom_sf"/>
</dbReference>
<gene>
    <name evidence="2" type="ORF">NF717_11730</name>
</gene>
<evidence type="ECO:0000313" key="3">
    <source>
        <dbReference type="Proteomes" id="UP001153199"/>
    </source>
</evidence>
<keyword evidence="3" id="KW-1185">Reference proteome</keyword>
<accession>A0A9X4P1Z7</accession>